<feature type="compositionally biased region" description="Basic and acidic residues" evidence="1">
    <location>
        <begin position="294"/>
        <end position="305"/>
    </location>
</feature>
<feature type="compositionally biased region" description="Polar residues" evidence="1">
    <location>
        <begin position="171"/>
        <end position="181"/>
    </location>
</feature>
<sequence length="507" mass="53497">MATAVVKGQLPASFIPVEFSIPTNRRASSASSSSRSSISLSSHSRDLVQLLEPSYRYLLRPGSKPSRAIKIADVPDVDSSGSMDFAQSTSDMLSATYQDSLPERKVARKGKAYRSPPLEPTLSAHDSALDGCGSSGKPEPSVMPGIVDEPLAYVGTINYEFILSACQTVSQASDSGSNRSPPRNGDSSSQRNNSSRNGKRKSSASKGATGIWDWKGKGNTRSAKESPAKAKKAVPAQNIRVREPSEEPVTRSRSTRSVRASSQQRLQRNKSAETVSVSQRTSPAPASTFSARNKSTEPKSIEDSSGKVSTSLVPPPNASTHLPPPSPLRQSAIPVRLAEKLATVDSSSLDAPMTRSASLGGGALVSSDTAIPATRGLKRRQSSAGPSFEGGEDEGDVSKRLRRALAASIPVHNPSLLTPGSPKRASRSTRPTTRYATRSAPNSPPREPAVLLDAPNLDATPPPVSRGGRAGLRRTMSHDTLPEGEDVGTKSGLSVDKNDSTQQDSSI</sequence>
<feature type="compositionally biased region" description="Polar residues" evidence="1">
    <location>
        <begin position="428"/>
        <end position="441"/>
    </location>
</feature>
<evidence type="ECO:0000313" key="3">
    <source>
        <dbReference type="Proteomes" id="UP000620104"/>
    </source>
</evidence>
<gene>
    <name evidence="2" type="ORF">NliqN6_0861</name>
</gene>
<dbReference type="EMBL" id="BLZA01000007">
    <property type="protein sequence ID" value="GHJ84459.1"/>
    <property type="molecule type" value="Genomic_DNA"/>
</dbReference>
<dbReference type="OrthoDB" id="2593546at2759"/>
<feature type="region of interest" description="Disordered" evidence="1">
    <location>
        <begin position="99"/>
        <end position="144"/>
    </location>
</feature>
<dbReference type="AlphaFoldDB" id="A0A8H3YCN6"/>
<feature type="compositionally biased region" description="Low complexity" evidence="1">
    <location>
        <begin position="25"/>
        <end position="42"/>
    </location>
</feature>
<comment type="caution">
    <text evidence="2">The sequence shown here is derived from an EMBL/GenBank/DDBJ whole genome shotgun (WGS) entry which is preliminary data.</text>
</comment>
<name>A0A8H3YCN6_9TREE</name>
<dbReference type="Proteomes" id="UP000620104">
    <property type="component" value="Unassembled WGS sequence"/>
</dbReference>
<feature type="region of interest" description="Disordered" evidence="1">
    <location>
        <begin position="24"/>
        <end position="43"/>
    </location>
</feature>
<feature type="region of interest" description="Disordered" evidence="1">
    <location>
        <begin position="408"/>
        <end position="507"/>
    </location>
</feature>
<reference evidence="2" key="1">
    <citation type="submission" date="2020-07" db="EMBL/GenBank/DDBJ databases">
        <title>Draft Genome Sequence of a Deep-Sea Yeast, Naganishia (Cryptococcus) liquefaciens strain N6.</title>
        <authorList>
            <person name="Han Y.W."/>
            <person name="Kajitani R."/>
            <person name="Morimoto H."/>
            <person name="Parhat M."/>
            <person name="Tsubouchi H."/>
            <person name="Bakenova O."/>
            <person name="Ogata M."/>
            <person name="Argunhan B."/>
            <person name="Aoki R."/>
            <person name="Kajiwara S."/>
            <person name="Itoh T."/>
            <person name="Iwasaki H."/>
        </authorList>
    </citation>
    <scope>NUCLEOTIDE SEQUENCE</scope>
    <source>
        <strain evidence="2">N6</strain>
    </source>
</reference>
<protein>
    <submittedName>
        <fullName evidence="2">Uncharacterized protein</fullName>
    </submittedName>
</protein>
<evidence type="ECO:0000313" key="2">
    <source>
        <dbReference type="EMBL" id="GHJ84459.1"/>
    </source>
</evidence>
<feature type="region of interest" description="Disordered" evidence="1">
    <location>
        <begin position="349"/>
        <end position="396"/>
    </location>
</feature>
<feature type="compositionally biased region" description="Basic and acidic residues" evidence="1">
    <location>
        <begin position="240"/>
        <end position="250"/>
    </location>
</feature>
<feature type="region of interest" description="Disordered" evidence="1">
    <location>
        <begin position="171"/>
        <end position="329"/>
    </location>
</feature>
<evidence type="ECO:0000256" key="1">
    <source>
        <dbReference type="SAM" id="MobiDB-lite"/>
    </source>
</evidence>
<feature type="compositionally biased region" description="Low complexity" evidence="1">
    <location>
        <begin position="251"/>
        <end position="265"/>
    </location>
</feature>
<accession>A0A8H3YCN6</accession>
<feature type="compositionally biased region" description="Polar residues" evidence="1">
    <location>
        <begin position="272"/>
        <end position="293"/>
    </location>
</feature>
<feature type="compositionally biased region" description="Low complexity" evidence="1">
    <location>
        <begin position="183"/>
        <end position="196"/>
    </location>
</feature>
<proteinExistence type="predicted"/>
<feature type="compositionally biased region" description="Pro residues" evidence="1">
    <location>
        <begin position="313"/>
        <end position="327"/>
    </location>
</feature>
<organism evidence="2 3">
    <name type="scientific">Naganishia liquefaciens</name>
    <dbReference type="NCBI Taxonomy" id="104408"/>
    <lineage>
        <taxon>Eukaryota</taxon>
        <taxon>Fungi</taxon>
        <taxon>Dikarya</taxon>
        <taxon>Basidiomycota</taxon>
        <taxon>Agaricomycotina</taxon>
        <taxon>Tremellomycetes</taxon>
        <taxon>Filobasidiales</taxon>
        <taxon>Filobasidiaceae</taxon>
        <taxon>Naganishia</taxon>
    </lineage>
</organism>
<keyword evidence="3" id="KW-1185">Reference proteome</keyword>